<dbReference type="InterPro" id="IPR008271">
    <property type="entry name" value="Ser/Thr_kinase_AS"/>
</dbReference>
<accession>A0AAN7ZU09</accession>
<feature type="domain" description="Protein kinase" evidence="11">
    <location>
        <begin position="90"/>
        <end position="344"/>
    </location>
</feature>
<feature type="binding site" evidence="9">
    <location>
        <position position="117"/>
    </location>
    <ligand>
        <name>ATP</name>
        <dbReference type="ChEBI" id="CHEBI:30616"/>
    </ligand>
</feature>
<dbReference type="InterPro" id="IPR051681">
    <property type="entry name" value="Ser/Thr_Kinases-Pseudokinases"/>
</dbReference>
<keyword evidence="3" id="KW-0808">Transferase</keyword>
<evidence type="ECO:0000256" key="5">
    <source>
        <dbReference type="ARBA" id="ARBA00022777"/>
    </source>
</evidence>
<reference evidence="12 13" key="1">
    <citation type="journal article" date="2024" name="Insects">
        <title>An Improved Chromosome-Level Genome Assembly of the Firefly Pyrocoelia pectoralis.</title>
        <authorList>
            <person name="Fu X."/>
            <person name="Meyer-Rochow V.B."/>
            <person name="Ballantyne L."/>
            <person name="Zhu X."/>
        </authorList>
    </citation>
    <scope>NUCLEOTIDE SEQUENCE [LARGE SCALE GENOMIC DNA]</scope>
    <source>
        <strain evidence="12">XCY_ONT2</strain>
    </source>
</reference>
<dbReference type="AlphaFoldDB" id="A0AAN7ZU09"/>
<evidence type="ECO:0000256" key="1">
    <source>
        <dbReference type="ARBA" id="ARBA00012513"/>
    </source>
</evidence>
<proteinExistence type="inferred from homology"/>
<dbReference type="PROSITE" id="PS00107">
    <property type="entry name" value="PROTEIN_KINASE_ATP"/>
    <property type="match status" value="1"/>
</dbReference>
<evidence type="ECO:0000256" key="10">
    <source>
        <dbReference type="RuleBase" id="RU000304"/>
    </source>
</evidence>
<keyword evidence="4 9" id="KW-0547">Nucleotide-binding</keyword>
<protein>
    <recommendedName>
        <fullName evidence="1">non-specific serine/threonine protein kinase</fullName>
        <ecNumber evidence="1">2.7.11.1</ecNumber>
    </recommendedName>
</protein>
<evidence type="ECO:0000259" key="11">
    <source>
        <dbReference type="PROSITE" id="PS50011"/>
    </source>
</evidence>
<dbReference type="GO" id="GO:0005524">
    <property type="term" value="F:ATP binding"/>
    <property type="evidence" value="ECO:0007669"/>
    <property type="project" value="UniProtKB-UniRule"/>
</dbReference>
<dbReference type="PROSITE" id="PS50011">
    <property type="entry name" value="PROTEIN_KINASE_DOM"/>
    <property type="match status" value="1"/>
</dbReference>
<organism evidence="12 13">
    <name type="scientific">Pyrocoelia pectoralis</name>
    <dbReference type="NCBI Taxonomy" id="417401"/>
    <lineage>
        <taxon>Eukaryota</taxon>
        <taxon>Metazoa</taxon>
        <taxon>Ecdysozoa</taxon>
        <taxon>Arthropoda</taxon>
        <taxon>Hexapoda</taxon>
        <taxon>Insecta</taxon>
        <taxon>Pterygota</taxon>
        <taxon>Neoptera</taxon>
        <taxon>Endopterygota</taxon>
        <taxon>Coleoptera</taxon>
        <taxon>Polyphaga</taxon>
        <taxon>Elateriformia</taxon>
        <taxon>Elateroidea</taxon>
        <taxon>Lampyridae</taxon>
        <taxon>Lampyrinae</taxon>
        <taxon>Pyrocoelia</taxon>
    </lineage>
</organism>
<dbReference type="PANTHER" id="PTHR44329">
    <property type="entry name" value="SERINE/THREONINE-PROTEIN KINASE TNNI3K-RELATED"/>
    <property type="match status" value="1"/>
</dbReference>
<dbReference type="PANTHER" id="PTHR44329:SF285">
    <property type="entry name" value="V-MOS MOLONEY MURINE SARCOMA VIRAL ONCO HOMOLOG"/>
    <property type="match status" value="1"/>
</dbReference>
<dbReference type="InterPro" id="IPR000719">
    <property type="entry name" value="Prot_kinase_dom"/>
</dbReference>
<sequence>MSTPIRSALFSKVISPLSKSPQKSIKSARNRPSPARYLNFETSPLRNQFVKSSNFSQDINDIYIKVPNCNKLLINTPNKNRLLLCGINSVKNLHILGKGAFGTVVSGIYKDSRVAVKIIKLRKEDVKLKEQNAMGLSHTNVVKIIDVICKVDTNYGMVLMEYLNSCRHLQDILDDRTVNLNSAIITKYAIDICAGLHYCHSNKILHLDLKPANILICDDNLCKLCDFGNSRNLDSLDEEFCLGTILYAAPELLLGRKPTTKCDVYSFGVVLWQMRYRELPYSNLHGIEVVIYKVVKFNYRPQSLDKEKTEEDEYCKIYLSCWSADPKDRPETFQIVDKLSTLRH</sequence>
<dbReference type="Pfam" id="PF00069">
    <property type="entry name" value="Pkinase"/>
    <property type="match status" value="1"/>
</dbReference>
<evidence type="ECO:0000256" key="3">
    <source>
        <dbReference type="ARBA" id="ARBA00022679"/>
    </source>
</evidence>
<dbReference type="SMART" id="SM00220">
    <property type="entry name" value="S_TKc"/>
    <property type="match status" value="1"/>
</dbReference>
<dbReference type="Gene3D" id="3.30.200.20">
    <property type="entry name" value="Phosphorylase Kinase, domain 1"/>
    <property type="match status" value="1"/>
</dbReference>
<keyword evidence="13" id="KW-1185">Reference proteome</keyword>
<evidence type="ECO:0000256" key="8">
    <source>
        <dbReference type="ARBA" id="ARBA00048679"/>
    </source>
</evidence>
<dbReference type="EC" id="2.7.11.1" evidence="1"/>
<evidence type="ECO:0000313" key="13">
    <source>
        <dbReference type="Proteomes" id="UP001329430"/>
    </source>
</evidence>
<dbReference type="PROSITE" id="PS00108">
    <property type="entry name" value="PROTEIN_KINASE_ST"/>
    <property type="match status" value="1"/>
</dbReference>
<comment type="similarity">
    <text evidence="10">Belongs to the protein kinase superfamily.</text>
</comment>
<evidence type="ECO:0000256" key="4">
    <source>
        <dbReference type="ARBA" id="ARBA00022741"/>
    </source>
</evidence>
<evidence type="ECO:0000313" key="12">
    <source>
        <dbReference type="EMBL" id="KAK5650747.1"/>
    </source>
</evidence>
<dbReference type="SUPFAM" id="SSF56112">
    <property type="entry name" value="Protein kinase-like (PK-like)"/>
    <property type="match status" value="1"/>
</dbReference>
<evidence type="ECO:0000256" key="9">
    <source>
        <dbReference type="PROSITE-ProRule" id="PRU10141"/>
    </source>
</evidence>
<name>A0AAN7ZU09_9COLE</name>
<comment type="catalytic activity">
    <reaction evidence="7">
        <text>L-threonyl-[protein] + ATP = O-phospho-L-threonyl-[protein] + ADP + H(+)</text>
        <dbReference type="Rhea" id="RHEA:46608"/>
        <dbReference type="Rhea" id="RHEA-COMP:11060"/>
        <dbReference type="Rhea" id="RHEA-COMP:11605"/>
        <dbReference type="ChEBI" id="CHEBI:15378"/>
        <dbReference type="ChEBI" id="CHEBI:30013"/>
        <dbReference type="ChEBI" id="CHEBI:30616"/>
        <dbReference type="ChEBI" id="CHEBI:61977"/>
        <dbReference type="ChEBI" id="CHEBI:456216"/>
        <dbReference type="EC" id="2.7.11.1"/>
    </reaction>
</comment>
<comment type="caution">
    <text evidence="12">The sequence shown here is derived from an EMBL/GenBank/DDBJ whole genome shotgun (WGS) entry which is preliminary data.</text>
</comment>
<keyword evidence="2 10" id="KW-0723">Serine/threonine-protein kinase</keyword>
<dbReference type="EMBL" id="JAVRBK010000001">
    <property type="protein sequence ID" value="KAK5650747.1"/>
    <property type="molecule type" value="Genomic_DNA"/>
</dbReference>
<gene>
    <name evidence="12" type="ORF">RI129_001776</name>
</gene>
<dbReference type="Gene3D" id="1.10.510.10">
    <property type="entry name" value="Transferase(Phosphotransferase) domain 1"/>
    <property type="match status" value="1"/>
</dbReference>
<evidence type="ECO:0000256" key="2">
    <source>
        <dbReference type="ARBA" id="ARBA00022527"/>
    </source>
</evidence>
<keyword evidence="6 9" id="KW-0067">ATP-binding</keyword>
<evidence type="ECO:0000256" key="6">
    <source>
        <dbReference type="ARBA" id="ARBA00022840"/>
    </source>
</evidence>
<dbReference type="InterPro" id="IPR011009">
    <property type="entry name" value="Kinase-like_dom_sf"/>
</dbReference>
<dbReference type="Proteomes" id="UP001329430">
    <property type="component" value="Chromosome 1"/>
</dbReference>
<keyword evidence="5" id="KW-0418">Kinase</keyword>
<dbReference type="GO" id="GO:0004674">
    <property type="term" value="F:protein serine/threonine kinase activity"/>
    <property type="evidence" value="ECO:0007669"/>
    <property type="project" value="UniProtKB-KW"/>
</dbReference>
<dbReference type="InterPro" id="IPR017441">
    <property type="entry name" value="Protein_kinase_ATP_BS"/>
</dbReference>
<evidence type="ECO:0000256" key="7">
    <source>
        <dbReference type="ARBA" id="ARBA00047899"/>
    </source>
</evidence>
<comment type="catalytic activity">
    <reaction evidence="8">
        <text>L-seryl-[protein] + ATP = O-phospho-L-seryl-[protein] + ADP + H(+)</text>
        <dbReference type="Rhea" id="RHEA:17989"/>
        <dbReference type="Rhea" id="RHEA-COMP:9863"/>
        <dbReference type="Rhea" id="RHEA-COMP:11604"/>
        <dbReference type="ChEBI" id="CHEBI:15378"/>
        <dbReference type="ChEBI" id="CHEBI:29999"/>
        <dbReference type="ChEBI" id="CHEBI:30616"/>
        <dbReference type="ChEBI" id="CHEBI:83421"/>
        <dbReference type="ChEBI" id="CHEBI:456216"/>
        <dbReference type="EC" id="2.7.11.1"/>
    </reaction>
</comment>